<dbReference type="STRING" id="649638.Trad_1120"/>
<proteinExistence type="inferred from homology"/>
<dbReference type="PANTHER" id="PTHR30244">
    <property type="entry name" value="TRANSAMINASE"/>
    <property type="match status" value="1"/>
</dbReference>
<dbReference type="CDD" id="cd00616">
    <property type="entry name" value="AHBA_syn"/>
    <property type="match status" value="1"/>
</dbReference>
<dbReference type="PIRSF" id="PIRSF000390">
    <property type="entry name" value="PLP_StrS"/>
    <property type="match status" value="1"/>
</dbReference>
<comment type="similarity">
    <text evidence="2 5">Belongs to the DegT/DnrJ/EryC1 family.</text>
</comment>
<keyword evidence="6" id="KW-0808">Transferase</keyword>
<dbReference type="Gene3D" id="3.90.1150.10">
    <property type="entry name" value="Aspartate Aminotransferase, domain 1"/>
    <property type="match status" value="1"/>
</dbReference>
<name>D7CVY4_TRURR</name>
<keyword evidence="7" id="KW-1185">Reference proteome</keyword>
<dbReference type="HOGENOM" id="CLU_033332_7_2_0"/>
<dbReference type="GO" id="GO:0047310">
    <property type="term" value="F:glutamine-scyllo-inositol transaminase activity"/>
    <property type="evidence" value="ECO:0007669"/>
    <property type="project" value="UniProtKB-EC"/>
</dbReference>
<dbReference type="RefSeq" id="WP_013177618.1">
    <property type="nucleotide sequence ID" value="NC_014221.1"/>
</dbReference>
<sequence length="366" mass="38994">MTPPIRLFDITLPHELQLELEARVLETLRTGAFILGERVAAFERTFAAYSGAAHAVGVASGTDALVLALRALGIGPGDEVIVPALSFYASAEAVLLVGAEPVLVDVDPHTLTLCPEAAAAALTPRTKALLPVHLYGVPADMPALAALAAQHGLKIIEDAAQAVGATLNGQPVGSWGDACCYSFYPTKNLGGAGDGGLVTTPHEAVAARVRLLRVHGTTRPYYHEAVGYTSRLDALQAVVLSAKLPYLEAWNARRRELARRYDAALRALPVRLPRHQGGVYHLYVVRVPERDRVMAALNSAGVEARAYYPHALPDLPPLAGRASGPCLEARRAAAELLALPMHPNLRDDEVDRVVQALGRALLTLSR</sequence>
<dbReference type="PANTHER" id="PTHR30244:SF36">
    <property type="entry name" value="3-OXO-GLUCOSE-6-PHOSPHATE:GLUTAMATE AMINOTRANSFERASE"/>
    <property type="match status" value="1"/>
</dbReference>
<dbReference type="InterPro" id="IPR000653">
    <property type="entry name" value="DegT/StrS_aminotransferase"/>
</dbReference>
<dbReference type="AlphaFoldDB" id="D7CVY4"/>
<dbReference type="EMBL" id="CP002049">
    <property type="protein sequence ID" value="ADI14247.1"/>
    <property type="molecule type" value="Genomic_DNA"/>
</dbReference>
<dbReference type="InterPro" id="IPR015421">
    <property type="entry name" value="PyrdxlP-dep_Trfase_major"/>
</dbReference>
<dbReference type="InterPro" id="IPR015422">
    <property type="entry name" value="PyrdxlP-dep_Trfase_small"/>
</dbReference>
<evidence type="ECO:0000313" key="7">
    <source>
        <dbReference type="Proteomes" id="UP000000379"/>
    </source>
</evidence>
<accession>D7CVY4</accession>
<dbReference type="EC" id="2.6.1.50" evidence="6"/>
<feature type="modified residue" description="N6-(pyridoxal phosphate)lysine" evidence="4">
    <location>
        <position position="187"/>
    </location>
</feature>
<feature type="active site" description="Proton acceptor" evidence="3">
    <location>
        <position position="187"/>
    </location>
</feature>
<keyword evidence="1 4" id="KW-0663">Pyridoxal phosphate</keyword>
<evidence type="ECO:0000313" key="6">
    <source>
        <dbReference type="EMBL" id="ADI14247.1"/>
    </source>
</evidence>
<protein>
    <submittedName>
        <fullName evidence="6">Glutamine--scyllo-inositol transaminase</fullName>
        <ecNumber evidence="6">2.6.1.50</ecNumber>
    </submittedName>
</protein>
<dbReference type="SUPFAM" id="SSF53383">
    <property type="entry name" value="PLP-dependent transferases"/>
    <property type="match status" value="1"/>
</dbReference>
<organism evidence="6 7">
    <name type="scientific">Truepera radiovictrix (strain DSM 17093 / CIP 108686 / LMG 22925 / RQ-24)</name>
    <dbReference type="NCBI Taxonomy" id="649638"/>
    <lineage>
        <taxon>Bacteria</taxon>
        <taxon>Thermotogati</taxon>
        <taxon>Deinococcota</taxon>
        <taxon>Deinococci</taxon>
        <taxon>Trueperales</taxon>
        <taxon>Trueperaceae</taxon>
        <taxon>Truepera</taxon>
    </lineage>
</organism>
<dbReference type="GO" id="GO:0030170">
    <property type="term" value="F:pyridoxal phosphate binding"/>
    <property type="evidence" value="ECO:0007669"/>
    <property type="project" value="TreeGrafter"/>
</dbReference>
<dbReference type="Gene3D" id="3.40.640.10">
    <property type="entry name" value="Type I PLP-dependent aspartate aminotransferase-like (Major domain)"/>
    <property type="match status" value="1"/>
</dbReference>
<dbReference type="eggNOG" id="COG0399">
    <property type="taxonomic scope" value="Bacteria"/>
</dbReference>
<evidence type="ECO:0000256" key="4">
    <source>
        <dbReference type="PIRSR" id="PIRSR000390-2"/>
    </source>
</evidence>
<evidence type="ECO:0000256" key="5">
    <source>
        <dbReference type="RuleBase" id="RU004508"/>
    </source>
</evidence>
<evidence type="ECO:0000256" key="1">
    <source>
        <dbReference type="ARBA" id="ARBA00022898"/>
    </source>
</evidence>
<reference evidence="7" key="1">
    <citation type="submission" date="2010-05" db="EMBL/GenBank/DDBJ databases">
        <title>The complete genome of Truepera radiovictris DSM 17093.</title>
        <authorList>
            <consortium name="US DOE Joint Genome Institute (JGI-PGF)"/>
            <person name="Lucas S."/>
            <person name="Copeland A."/>
            <person name="Lapidus A."/>
            <person name="Glavina del Rio T."/>
            <person name="Dalin E."/>
            <person name="Tice H."/>
            <person name="Bruce D."/>
            <person name="Goodwin L."/>
            <person name="Pitluck S."/>
            <person name="Kyrpides N."/>
            <person name="Mavromatis K."/>
            <person name="Ovchinnikova G."/>
            <person name="Munk A.C."/>
            <person name="Detter J.C."/>
            <person name="Han C."/>
            <person name="Tapia R."/>
            <person name="Land M."/>
            <person name="Hauser L."/>
            <person name="Markowitz V."/>
            <person name="Cheng J.-F."/>
            <person name="Hugenholtz P."/>
            <person name="Woyke T."/>
            <person name="Wu D."/>
            <person name="Tindall B."/>
            <person name="Pomrenke H.G."/>
            <person name="Brambilla E."/>
            <person name="Klenk H.-P."/>
            <person name="Eisen J.A."/>
        </authorList>
    </citation>
    <scope>NUCLEOTIDE SEQUENCE [LARGE SCALE GENOMIC DNA]</scope>
    <source>
        <strain evidence="7">DSM 17093 / CIP 108686 / LMG 22925 / RQ-24</strain>
    </source>
</reference>
<keyword evidence="6" id="KW-0032">Aminotransferase</keyword>
<dbReference type="Pfam" id="PF01041">
    <property type="entry name" value="DegT_DnrJ_EryC1"/>
    <property type="match status" value="1"/>
</dbReference>
<evidence type="ECO:0000256" key="2">
    <source>
        <dbReference type="ARBA" id="ARBA00037999"/>
    </source>
</evidence>
<dbReference type="KEGG" id="tra:Trad_1120"/>
<gene>
    <name evidence="6" type="ordered locus">Trad_1120</name>
</gene>
<dbReference type="Proteomes" id="UP000000379">
    <property type="component" value="Chromosome"/>
</dbReference>
<evidence type="ECO:0000256" key="3">
    <source>
        <dbReference type="PIRSR" id="PIRSR000390-1"/>
    </source>
</evidence>
<dbReference type="InterPro" id="IPR015424">
    <property type="entry name" value="PyrdxlP-dep_Trfase"/>
</dbReference>
<reference evidence="6 7" key="2">
    <citation type="journal article" date="2011" name="Stand. Genomic Sci.">
        <title>Complete genome sequence of Truepera radiovictrix type strain (RQ-24).</title>
        <authorList>
            <person name="Ivanova N."/>
            <person name="Rohde C."/>
            <person name="Munk C."/>
            <person name="Nolan M."/>
            <person name="Lucas S."/>
            <person name="Del Rio T.G."/>
            <person name="Tice H."/>
            <person name="Deshpande S."/>
            <person name="Cheng J.F."/>
            <person name="Tapia R."/>
            <person name="Han C."/>
            <person name="Goodwin L."/>
            <person name="Pitluck S."/>
            <person name="Liolios K."/>
            <person name="Mavromatis K."/>
            <person name="Mikhailova N."/>
            <person name="Pati A."/>
            <person name="Chen A."/>
            <person name="Palaniappan K."/>
            <person name="Land M."/>
            <person name="Hauser L."/>
            <person name="Chang Y.J."/>
            <person name="Jeffries C.D."/>
            <person name="Brambilla E."/>
            <person name="Rohde M."/>
            <person name="Goker M."/>
            <person name="Tindall B.J."/>
            <person name="Woyke T."/>
            <person name="Bristow J."/>
            <person name="Eisen J.A."/>
            <person name="Markowitz V."/>
            <person name="Hugenholtz P."/>
            <person name="Kyrpides N.C."/>
            <person name="Klenk H.P."/>
            <person name="Lapidus A."/>
        </authorList>
    </citation>
    <scope>NUCLEOTIDE SEQUENCE [LARGE SCALE GENOMIC DNA]</scope>
    <source>
        <strain evidence="7">DSM 17093 / CIP 108686 / LMG 22925 / RQ-24</strain>
    </source>
</reference>
<dbReference type="GO" id="GO:0000271">
    <property type="term" value="P:polysaccharide biosynthetic process"/>
    <property type="evidence" value="ECO:0007669"/>
    <property type="project" value="TreeGrafter"/>
</dbReference>